<organism evidence="2">
    <name type="scientific">Hexamita inflata</name>
    <dbReference type="NCBI Taxonomy" id="28002"/>
    <lineage>
        <taxon>Eukaryota</taxon>
        <taxon>Metamonada</taxon>
        <taxon>Diplomonadida</taxon>
        <taxon>Hexamitidae</taxon>
        <taxon>Hexamitinae</taxon>
        <taxon>Hexamita</taxon>
    </lineage>
</organism>
<name>A0AA86U251_9EUKA</name>
<proteinExistence type="predicted"/>
<evidence type="ECO:0000313" key="3">
    <source>
        <dbReference type="EMBL" id="CAL6020799.1"/>
    </source>
</evidence>
<reference evidence="2" key="1">
    <citation type="submission" date="2023-06" db="EMBL/GenBank/DDBJ databases">
        <authorList>
            <person name="Kurt Z."/>
        </authorList>
    </citation>
    <scope>NUCLEOTIDE SEQUENCE</scope>
</reference>
<feature type="region of interest" description="Disordered" evidence="1">
    <location>
        <begin position="21"/>
        <end position="80"/>
    </location>
</feature>
<evidence type="ECO:0000313" key="2">
    <source>
        <dbReference type="EMBL" id="CAI9937151.1"/>
    </source>
</evidence>
<feature type="compositionally biased region" description="Polar residues" evidence="1">
    <location>
        <begin position="57"/>
        <end position="72"/>
    </location>
</feature>
<keyword evidence="4" id="KW-1185">Reference proteome</keyword>
<dbReference type="AlphaFoldDB" id="A0AA86U251"/>
<evidence type="ECO:0000313" key="4">
    <source>
        <dbReference type="Proteomes" id="UP001642409"/>
    </source>
</evidence>
<dbReference type="EMBL" id="CAXDID020000087">
    <property type="protein sequence ID" value="CAL6020799.1"/>
    <property type="molecule type" value="Genomic_DNA"/>
</dbReference>
<sequence length="103" mass="11164">MMGLYFTTQLLIQQTIPTFHSISQSPGRRRSRGPLGVSSSGGAVAPGRQGPWAPQALASSASVQEGPQTTAKRMTPPTLSPSGYYSINFVLSVIWRELQNLFR</sequence>
<reference evidence="3 4" key="2">
    <citation type="submission" date="2024-07" db="EMBL/GenBank/DDBJ databases">
        <authorList>
            <person name="Akdeniz Z."/>
        </authorList>
    </citation>
    <scope>NUCLEOTIDE SEQUENCE [LARGE SCALE GENOMIC DNA]</scope>
</reference>
<dbReference type="EMBL" id="CATOUU010000644">
    <property type="protein sequence ID" value="CAI9937151.1"/>
    <property type="molecule type" value="Genomic_DNA"/>
</dbReference>
<feature type="compositionally biased region" description="Low complexity" evidence="1">
    <location>
        <begin position="33"/>
        <end position="47"/>
    </location>
</feature>
<protein>
    <submittedName>
        <fullName evidence="3">Hypothetical_protein</fullName>
    </submittedName>
</protein>
<accession>A0AA86U251</accession>
<dbReference type="Proteomes" id="UP001642409">
    <property type="component" value="Unassembled WGS sequence"/>
</dbReference>
<gene>
    <name evidence="2" type="ORF">HINF_LOCUS24796</name>
    <name evidence="3" type="ORF">HINF_LOCUS27820</name>
</gene>
<comment type="caution">
    <text evidence="2">The sequence shown here is derived from an EMBL/GenBank/DDBJ whole genome shotgun (WGS) entry which is preliminary data.</text>
</comment>
<evidence type="ECO:0000256" key="1">
    <source>
        <dbReference type="SAM" id="MobiDB-lite"/>
    </source>
</evidence>